<dbReference type="InterPro" id="IPR001030">
    <property type="entry name" value="Acoase/IPM_deHydtase_lsu_aba"/>
</dbReference>
<dbReference type="PROSITE" id="PS00450">
    <property type="entry name" value="ACONITASE_1"/>
    <property type="match status" value="1"/>
</dbReference>
<name>A0AAU9ENN6_9FIRM</name>
<accession>A0AAU9ENN6</accession>
<dbReference type="GO" id="GO:0051539">
    <property type="term" value="F:4 iron, 4 sulfur cluster binding"/>
    <property type="evidence" value="ECO:0007669"/>
    <property type="project" value="TreeGrafter"/>
</dbReference>
<dbReference type="GO" id="GO:0003994">
    <property type="term" value="F:aconitate hydratase activity"/>
    <property type="evidence" value="ECO:0007669"/>
    <property type="project" value="TreeGrafter"/>
</dbReference>
<evidence type="ECO:0000313" key="10">
    <source>
        <dbReference type="Proteomes" id="UP001321786"/>
    </source>
</evidence>
<dbReference type="NCBIfam" id="TIGR01342">
    <property type="entry name" value="acon_putative"/>
    <property type="match status" value="1"/>
</dbReference>
<feature type="domain" description="Aconitase/3-isopropylmalate dehydratase large subunit alpha/beta/alpha" evidence="7">
    <location>
        <begin position="8"/>
        <end position="281"/>
    </location>
</feature>
<dbReference type="Gene3D" id="3.20.19.10">
    <property type="entry name" value="Aconitase, domain 4"/>
    <property type="match status" value="1"/>
</dbReference>
<feature type="domain" description="Aconitase/3-isopropylmalate dehydratase large subunit alpha/beta/alpha" evidence="7">
    <location>
        <begin position="282"/>
        <end position="407"/>
    </location>
</feature>
<comment type="similarity">
    <text evidence="2">Belongs to the aconitase/IPM isomerase family.</text>
</comment>
<dbReference type="SUPFAM" id="SSF52016">
    <property type="entry name" value="LeuD/IlvD-like"/>
    <property type="match status" value="1"/>
</dbReference>
<organism evidence="9 10">
    <name type="scientific">Helicovermis profundi</name>
    <dbReference type="NCBI Taxonomy" id="3065157"/>
    <lineage>
        <taxon>Bacteria</taxon>
        <taxon>Bacillati</taxon>
        <taxon>Bacillota</taxon>
        <taxon>Clostridia</taxon>
        <taxon>Helicovermis</taxon>
    </lineage>
</organism>
<evidence type="ECO:0000259" key="7">
    <source>
        <dbReference type="Pfam" id="PF00330"/>
    </source>
</evidence>
<evidence type="ECO:0000256" key="2">
    <source>
        <dbReference type="ARBA" id="ARBA00007185"/>
    </source>
</evidence>
<comment type="subunit">
    <text evidence="3">Monomer.</text>
</comment>
<evidence type="ECO:0000259" key="8">
    <source>
        <dbReference type="Pfam" id="PF00694"/>
    </source>
</evidence>
<proteinExistence type="inferred from homology"/>
<dbReference type="Proteomes" id="UP001321786">
    <property type="component" value="Chromosome"/>
</dbReference>
<dbReference type="PROSITE" id="PS01244">
    <property type="entry name" value="ACONITASE_2"/>
    <property type="match status" value="1"/>
</dbReference>
<dbReference type="AlphaFoldDB" id="A0AAU9ENN6"/>
<keyword evidence="4" id="KW-0479">Metal-binding</keyword>
<reference evidence="9 10" key="1">
    <citation type="submission" date="2023-08" db="EMBL/GenBank/DDBJ databases">
        <title>Helicovermis profunda gen. nov., sp. nov., a novel mesophilic, fermentative bacterium within the Bacillota from a deep-sea hydrothermal vent chimney.</title>
        <authorList>
            <person name="Miyazaki U."/>
            <person name="Mizutani D."/>
            <person name="Hashimoto Y."/>
            <person name="Tame A."/>
            <person name="Sawayama S."/>
            <person name="Miyazaki J."/>
            <person name="Takai K."/>
            <person name="Nakagawa S."/>
        </authorList>
    </citation>
    <scope>NUCLEOTIDE SEQUENCE [LARGE SCALE GENOMIC DNA]</scope>
    <source>
        <strain evidence="9 10">S502</strain>
    </source>
</reference>
<dbReference type="PRINTS" id="PR00415">
    <property type="entry name" value="ACONITASE"/>
</dbReference>
<comment type="cofactor">
    <cofactor evidence="1">
        <name>[4Fe-4S] cluster</name>
        <dbReference type="ChEBI" id="CHEBI:49883"/>
    </cofactor>
</comment>
<dbReference type="InterPro" id="IPR015931">
    <property type="entry name" value="Acnase/IPM_dHydase_lsu_aba_1/3"/>
</dbReference>
<dbReference type="InterPro" id="IPR018136">
    <property type="entry name" value="Aconitase_4Fe-4S_BS"/>
</dbReference>
<dbReference type="RefSeq" id="WP_338537223.1">
    <property type="nucleotide sequence ID" value="NZ_AP028654.1"/>
</dbReference>
<dbReference type="SUPFAM" id="SSF53732">
    <property type="entry name" value="Aconitase iron-sulfur domain"/>
    <property type="match status" value="1"/>
</dbReference>
<dbReference type="KEGG" id="hprf:HLPR_12570"/>
<dbReference type="InterPro" id="IPR015928">
    <property type="entry name" value="Aconitase/3IPM_dehydase_swvl"/>
</dbReference>
<dbReference type="InterPro" id="IPR006250">
    <property type="entry name" value="Aconitase_put"/>
</dbReference>
<dbReference type="NCBIfam" id="NF005558">
    <property type="entry name" value="PRK07229.1"/>
    <property type="match status" value="1"/>
</dbReference>
<evidence type="ECO:0000313" key="9">
    <source>
        <dbReference type="EMBL" id="BEP28926.1"/>
    </source>
</evidence>
<evidence type="ECO:0000256" key="3">
    <source>
        <dbReference type="ARBA" id="ARBA00011245"/>
    </source>
</evidence>
<keyword evidence="5" id="KW-0408">Iron</keyword>
<evidence type="ECO:0000256" key="5">
    <source>
        <dbReference type="ARBA" id="ARBA00023004"/>
    </source>
</evidence>
<sequence>MNKSITYKILEKNLVKGTVKQGQEITVKVNQTLTQDSTGTMVYLQLEALSPNKIATDFSVAYIDHNTLQTGFENADDHEFIKTICAKYGVIYSKAGNGICHQLNLERFSKPNTILLGSDSHTPTGGGVGAIAIGAGGLDVAVAMAKGTYTLIVPKVLNINLSGKLNKWISAKDVILYILKILTVKGGVGYVIEYTGSGVKELSVTDRATITNMGAELGATTSIFPSDEITKDYFVRQGREHDFSMLVEDENVLYDKTLDINLSNITPQVAKPHSPDNIDDVKSIEGLKVDQVAIGSCTNSSYTDLMKVARILKGKKVHPDVSLVISPGSSNVISMLIKNGALNELINSGARILESACGPCIGMGQAPKTNAISLRTFNRNFEGRCGTKKAGVYLVSPETAAISAIKGILTSPKNLDTDPNISLPEKFDVSDSFFIFPNQTKYKKIFMGPNIKPFPLKEKLQNSIDKKIVLKTGDNITTDDIMPSNAKLLPFRSNVPELSKYCFKTIIDDFNVRCEKNNGGIIIGGDNYGQGSSREHAALVPLYLKIEAVIALSFARIHKANLINSGILPLVFLSKDDYLKINENDDIKIENIINDLNSSSKITITNLTQNYKFDVLFDGSKRDKEILFEGGYINYLKNMKEGENN</sequence>
<dbReference type="PANTHER" id="PTHR43160:SF3">
    <property type="entry name" value="ACONITATE HYDRATASE, MITOCHONDRIAL"/>
    <property type="match status" value="1"/>
</dbReference>
<keyword evidence="6" id="KW-0411">Iron-sulfur</keyword>
<dbReference type="Pfam" id="PF00330">
    <property type="entry name" value="Aconitase"/>
    <property type="match status" value="2"/>
</dbReference>
<dbReference type="InterPro" id="IPR000573">
    <property type="entry name" value="AconitaseA/IPMdHydase_ssu_swvl"/>
</dbReference>
<dbReference type="Pfam" id="PF00694">
    <property type="entry name" value="Aconitase_C"/>
    <property type="match status" value="1"/>
</dbReference>
<dbReference type="InterPro" id="IPR036008">
    <property type="entry name" value="Aconitase_4Fe-4S_dom"/>
</dbReference>
<keyword evidence="10" id="KW-1185">Reference proteome</keyword>
<dbReference type="EMBL" id="AP028654">
    <property type="protein sequence ID" value="BEP28926.1"/>
    <property type="molecule type" value="Genomic_DNA"/>
</dbReference>
<dbReference type="GO" id="GO:0005829">
    <property type="term" value="C:cytosol"/>
    <property type="evidence" value="ECO:0007669"/>
    <property type="project" value="TreeGrafter"/>
</dbReference>
<evidence type="ECO:0000256" key="4">
    <source>
        <dbReference type="ARBA" id="ARBA00022723"/>
    </source>
</evidence>
<dbReference type="PANTHER" id="PTHR43160">
    <property type="entry name" value="ACONITATE HYDRATASE B"/>
    <property type="match status" value="1"/>
</dbReference>
<evidence type="ECO:0000256" key="1">
    <source>
        <dbReference type="ARBA" id="ARBA00001966"/>
    </source>
</evidence>
<evidence type="ECO:0000256" key="6">
    <source>
        <dbReference type="ARBA" id="ARBA00023014"/>
    </source>
</evidence>
<gene>
    <name evidence="9" type="ORF">HLPR_12570</name>
</gene>
<dbReference type="InterPro" id="IPR050926">
    <property type="entry name" value="Aconitase/IPM_isomerase"/>
</dbReference>
<dbReference type="Gene3D" id="3.30.499.10">
    <property type="entry name" value="Aconitase, domain 3"/>
    <property type="match status" value="2"/>
</dbReference>
<dbReference type="GO" id="GO:0006099">
    <property type="term" value="P:tricarboxylic acid cycle"/>
    <property type="evidence" value="ECO:0007669"/>
    <property type="project" value="TreeGrafter"/>
</dbReference>
<dbReference type="NCBIfam" id="NF001614">
    <property type="entry name" value="PRK00402.1"/>
    <property type="match status" value="1"/>
</dbReference>
<feature type="domain" description="Aconitase A/isopropylmalate dehydratase small subunit swivel" evidence="8">
    <location>
        <begin position="519"/>
        <end position="573"/>
    </location>
</feature>
<protein>
    <submittedName>
        <fullName evidence="9">Aconitate hydratase</fullName>
    </submittedName>
</protein>
<dbReference type="GO" id="GO:0046872">
    <property type="term" value="F:metal ion binding"/>
    <property type="evidence" value="ECO:0007669"/>
    <property type="project" value="UniProtKB-KW"/>
</dbReference>